<dbReference type="AlphaFoldDB" id="A0A0E9W9C5"/>
<proteinExistence type="predicted"/>
<protein>
    <submittedName>
        <fullName evidence="1">Uncharacterized protein</fullName>
    </submittedName>
</protein>
<sequence>MHHVFHDTCVDTTCTEKKLISPTTRSPRTKTLLSECFLCGENTSTIAPIGQLHKASRSVCFHTSEECSNNITPAEVP</sequence>
<accession>A0A0E9W9C5</accession>
<evidence type="ECO:0000313" key="1">
    <source>
        <dbReference type="EMBL" id="JAH86942.1"/>
    </source>
</evidence>
<name>A0A0E9W9C5_ANGAN</name>
<reference evidence="1" key="1">
    <citation type="submission" date="2014-11" db="EMBL/GenBank/DDBJ databases">
        <authorList>
            <person name="Amaro Gonzalez C."/>
        </authorList>
    </citation>
    <scope>NUCLEOTIDE SEQUENCE</scope>
</reference>
<reference evidence="1" key="2">
    <citation type="journal article" date="2015" name="Fish Shellfish Immunol.">
        <title>Early steps in the European eel (Anguilla anguilla)-Vibrio vulnificus interaction in the gills: Role of the RtxA13 toxin.</title>
        <authorList>
            <person name="Callol A."/>
            <person name="Pajuelo D."/>
            <person name="Ebbesson L."/>
            <person name="Teles M."/>
            <person name="MacKenzie S."/>
            <person name="Amaro C."/>
        </authorList>
    </citation>
    <scope>NUCLEOTIDE SEQUENCE</scope>
</reference>
<organism evidence="1">
    <name type="scientific">Anguilla anguilla</name>
    <name type="common">European freshwater eel</name>
    <name type="synonym">Muraena anguilla</name>
    <dbReference type="NCBI Taxonomy" id="7936"/>
    <lineage>
        <taxon>Eukaryota</taxon>
        <taxon>Metazoa</taxon>
        <taxon>Chordata</taxon>
        <taxon>Craniata</taxon>
        <taxon>Vertebrata</taxon>
        <taxon>Euteleostomi</taxon>
        <taxon>Actinopterygii</taxon>
        <taxon>Neopterygii</taxon>
        <taxon>Teleostei</taxon>
        <taxon>Anguilliformes</taxon>
        <taxon>Anguillidae</taxon>
        <taxon>Anguilla</taxon>
    </lineage>
</organism>
<dbReference type="EMBL" id="GBXM01021635">
    <property type="protein sequence ID" value="JAH86942.1"/>
    <property type="molecule type" value="Transcribed_RNA"/>
</dbReference>